<evidence type="ECO:0000313" key="15">
    <source>
        <dbReference type="EMBL" id="CAF1251998.1"/>
    </source>
</evidence>
<dbReference type="InterPro" id="IPR013083">
    <property type="entry name" value="Znf_RING/FYVE/PHD"/>
</dbReference>
<dbReference type="InterPro" id="IPR011016">
    <property type="entry name" value="Znf_RING-CH"/>
</dbReference>
<evidence type="ECO:0000256" key="7">
    <source>
        <dbReference type="ARBA" id="ARBA00022723"/>
    </source>
</evidence>
<feature type="transmembrane region" description="Helical" evidence="13">
    <location>
        <begin position="99"/>
        <end position="116"/>
    </location>
</feature>
<dbReference type="CDD" id="cd16702">
    <property type="entry name" value="RING_CH-C4HC3_MARCH6"/>
    <property type="match status" value="1"/>
</dbReference>
<sequence>MANEVNTENDAADVDICRVCRCEGSLDRPLFYPCLCHGSIRYVHDDCLIQWLRISRKDECELCGTKFRFTPIYHPSMPPGRLPLKDLINGLLRTFFKALRYWLHYVIVAFCWLGVVPITASRIYRCLFAGSISSILTLPYDIVSTDHILTDVLQGGLVVFCSLGAFICLLWLREQILTGGGPAWLQPADPEPARQAAAAAAAAAAAVAPPLQANGIAPILPVDAIPLLLPPPLPPAPLPVEPDPVNPEQPIPQNEVEHEEVAFVDAIDDEDDDDEDEDGEEEQANLIAQPAVVAGNAQNAEHNHNWIDWDRAADDLTWERLLGLDGSLQFLEHVFWVVTLNTLFILIFAYAPYHLGKIIISSKTFKQTIADTRFTIPINTLTTYGCVNAFIGYFFISFVLLITFTILSFVNYLTRIRRLVGLAYIVLKVALLVILEILLFPFICGIWLDVCSLRILNERTVTLNDRLTQFQTSPGTSTFLHWLCGMVFVFYFATFIFLLREVVRPGALWFLKSINDLDFNPIQEMIQLPLALHLRRFATSIIVFGFVIILMFYVPSELLIRCIPKFLPFNVKGSLETVVSELMIEFILLQGILPTLLEQGHTRTMLKYLLQLWVELASWLLGLRSFLLGDASSPTITNTPRVDQNDNVLPLPVVNVPDQVEQVPPVQTPTTPSSSAQTFIEPTFFRLRLVGLCLFTCLSLAILSILGLTIPATIGRCLLGLVTGSAKLHELYTILTGLYILWLISRIIFFIRSLLPFDINNILTRLKSYSILCLRVVMCTFCVIGYVPFMIGLASELVLIIPLSTSIEQTAVLTPLRVWIIGLLNTKIAIALIMSGPQWRLKAVLERLYQDGLRRIDFSFLINEFLLPFTLNIGMFMAFPYLAVSYIAPSLFYSTTVHQIERYIYSAIISFMLLLAFVIFQIKQLRLLFEHVRDEKYLVGRRLINFER</sequence>
<feature type="transmembrane region" description="Helical" evidence="13">
    <location>
        <begin position="731"/>
        <end position="751"/>
    </location>
</feature>
<evidence type="ECO:0000313" key="17">
    <source>
        <dbReference type="Proteomes" id="UP000663891"/>
    </source>
</evidence>
<feature type="transmembrane region" description="Helical" evidence="13">
    <location>
        <begin position="575"/>
        <end position="597"/>
    </location>
</feature>
<keyword evidence="5" id="KW-0808">Transferase</keyword>
<evidence type="ECO:0000256" key="1">
    <source>
        <dbReference type="ARBA" id="ARBA00000900"/>
    </source>
</evidence>
<evidence type="ECO:0000256" key="3">
    <source>
        <dbReference type="ARBA" id="ARBA00004906"/>
    </source>
</evidence>
<feature type="transmembrane region" description="Helical" evidence="13">
    <location>
        <begin position="334"/>
        <end position="353"/>
    </location>
</feature>
<comment type="catalytic activity">
    <reaction evidence="1">
        <text>S-ubiquitinyl-[E2 ubiquitin-conjugating enzyme]-L-cysteine + [acceptor protein]-L-lysine = [E2 ubiquitin-conjugating enzyme]-L-cysteine + N(6)-ubiquitinyl-[acceptor protein]-L-lysine.</text>
        <dbReference type="EC" id="2.3.2.27"/>
    </reaction>
</comment>
<evidence type="ECO:0000256" key="8">
    <source>
        <dbReference type="ARBA" id="ARBA00022771"/>
    </source>
</evidence>
<name>A0A815A355_9BILA</name>
<dbReference type="EC" id="2.3.2.27" evidence="4"/>
<evidence type="ECO:0000256" key="4">
    <source>
        <dbReference type="ARBA" id="ARBA00012483"/>
    </source>
</evidence>
<feature type="transmembrane region" description="Helical" evidence="13">
    <location>
        <begin position="537"/>
        <end position="555"/>
    </location>
</feature>
<feature type="transmembrane region" description="Helical" evidence="13">
    <location>
        <begin position="903"/>
        <end position="922"/>
    </location>
</feature>
<feature type="transmembrane region" description="Helical" evidence="13">
    <location>
        <begin position="858"/>
        <end position="883"/>
    </location>
</feature>
<keyword evidence="8" id="KW-0863">Zinc-finger</keyword>
<dbReference type="GO" id="GO:0005789">
    <property type="term" value="C:endoplasmic reticulum membrane"/>
    <property type="evidence" value="ECO:0007669"/>
    <property type="project" value="TreeGrafter"/>
</dbReference>
<dbReference type="GO" id="GO:0036503">
    <property type="term" value="P:ERAD pathway"/>
    <property type="evidence" value="ECO:0007669"/>
    <property type="project" value="TreeGrafter"/>
</dbReference>
<comment type="subcellular location">
    <subcellularLocation>
        <location evidence="2">Membrane</location>
        <topology evidence="2">Multi-pass membrane protein</topology>
    </subcellularLocation>
</comment>
<proteinExistence type="predicted"/>
<evidence type="ECO:0000256" key="6">
    <source>
        <dbReference type="ARBA" id="ARBA00022692"/>
    </source>
</evidence>
<keyword evidence="12 13" id="KW-0472">Membrane</keyword>
<keyword evidence="7" id="KW-0479">Metal-binding</keyword>
<evidence type="ECO:0000256" key="2">
    <source>
        <dbReference type="ARBA" id="ARBA00004141"/>
    </source>
</evidence>
<dbReference type="EMBL" id="CAJOAY010001042">
    <property type="protein sequence ID" value="CAF3782712.1"/>
    <property type="molecule type" value="Genomic_DNA"/>
</dbReference>
<dbReference type="EMBL" id="CAJNON010000417">
    <property type="protein sequence ID" value="CAF1251998.1"/>
    <property type="molecule type" value="Genomic_DNA"/>
</dbReference>
<feature type="transmembrane region" description="Helical" evidence="13">
    <location>
        <begin position="479"/>
        <end position="499"/>
    </location>
</feature>
<feature type="transmembrane region" description="Helical" evidence="13">
    <location>
        <begin position="390"/>
        <end position="413"/>
    </location>
</feature>
<dbReference type="Gene3D" id="3.30.40.10">
    <property type="entry name" value="Zinc/RING finger domain, C3HC4 (zinc finger)"/>
    <property type="match status" value="1"/>
</dbReference>
<dbReference type="Proteomes" id="UP000663891">
    <property type="component" value="Unassembled WGS sequence"/>
</dbReference>
<dbReference type="PANTHER" id="PTHR13145:SF0">
    <property type="entry name" value="E3 UBIQUITIN-PROTEIN LIGASE MARCHF6"/>
    <property type="match status" value="1"/>
</dbReference>
<gene>
    <name evidence="16" type="ORF">OKA104_LOCUS17458</name>
    <name evidence="15" type="ORF">VCS650_LOCUS28384</name>
</gene>
<dbReference type="Pfam" id="PF12906">
    <property type="entry name" value="RINGv"/>
    <property type="match status" value="1"/>
</dbReference>
<evidence type="ECO:0000259" key="14">
    <source>
        <dbReference type="PROSITE" id="PS51292"/>
    </source>
</evidence>
<accession>A0A815A355</accession>
<comment type="caution">
    <text evidence="15">The sequence shown here is derived from an EMBL/GenBank/DDBJ whole genome shotgun (WGS) entry which is preliminary data.</text>
</comment>
<protein>
    <recommendedName>
        <fullName evidence="4">RING-type E3 ubiquitin transferase</fullName>
        <ecNumber evidence="4">2.3.2.27</ecNumber>
    </recommendedName>
</protein>
<dbReference type="SUPFAM" id="SSF57850">
    <property type="entry name" value="RING/U-box"/>
    <property type="match status" value="1"/>
</dbReference>
<evidence type="ECO:0000313" key="16">
    <source>
        <dbReference type="EMBL" id="CAF3782712.1"/>
    </source>
</evidence>
<keyword evidence="11 13" id="KW-1133">Transmembrane helix</keyword>
<evidence type="ECO:0000256" key="13">
    <source>
        <dbReference type="SAM" id="Phobius"/>
    </source>
</evidence>
<dbReference type="SMART" id="SM00744">
    <property type="entry name" value="RINGv"/>
    <property type="match status" value="1"/>
</dbReference>
<dbReference type="PROSITE" id="PS51292">
    <property type="entry name" value="ZF_RING_CH"/>
    <property type="match status" value="1"/>
</dbReference>
<dbReference type="PANTHER" id="PTHR13145">
    <property type="entry name" value="SSM4 PROTEIN"/>
    <property type="match status" value="1"/>
</dbReference>
<feature type="domain" description="RING-CH-type" evidence="14">
    <location>
        <begin position="9"/>
        <end position="70"/>
    </location>
</feature>
<evidence type="ECO:0000256" key="10">
    <source>
        <dbReference type="ARBA" id="ARBA00022833"/>
    </source>
</evidence>
<keyword evidence="6 13" id="KW-0812">Transmembrane</keyword>
<organism evidence="15 17">
    <name type="scientific">Adineta steineri</name>
    <dbReference type="NCBI Taxonomy" id="433720"/>
    <lineage>
        <taxon>Eukaryota</taxon>
        <taxon>Metazoa</taxon>
        <taxon>Spiralia</taxon>
        <taxon>Gnathifera</taxon>
        <taxon>Rotifera</taxon>
        <taxon>Eurotatoria</taxon>
        <taxon>Bdelloidea</taxon>
        <taxon>Adinetida</taxon>
        <taxon>Adinetidae</taxon>
        <taxon>Adineta</taxon>
    </lineage>
</organism>
<evidence type="ECO:0000256" key="12">
    <source>
        <dbReference type="ARBA" id="ARBA00023136"/>
    </source>
</evidence>
<dbReference type="AlphaFoldDB" id="A0A815A355"/>
<dbReference type="OrthoDB" id="1108038at2759"/>
<feature type="transmembrane region" description="Helical" evidence="13">
    <location>
        <begin position="152"/>
        <end position="172"/>
    </location>
</feature>
<keyword evidence="10" id="KW-0862">Zinc</keyword>
<comment type="pathway">
    <text evidence="3">Protein modification; protein ubiquitination.</text>
</comment>
<feature type="transmembrane region" description="Helical" evidence="13">
    <location>
        <begin position="816"/>
        <end position="837"/>
    </location>
</feature>
<dbReference type="Proteomes" id="UP000663881">
    <property type="component" value="Unassembled WGS sequence"/>
</dbReference>
<dbReference type="Pfam" id="PF23113">
    <property type="entry name" value="MARCHF6_C"/>
    <property type="match status" value="1"/>
</dbReference>
<reference evidence="15" key="1">
    <citation type="submission" date="2021-02" db="EMBL/GenBank/DDBJ databases">
        <authorList>
            <person name="Nowell W R."/>
        </authorList>
    </citation>
    <scope>NUCLEOTIDE SEQUENCE</scope>
</reference>
<evidence type="ECO:0000256" key="5">
    <source>
        <dbReference type="ARBA" id="ARBA00022679"/>
    </source>
</evidence>
<evidence type="ECO:0000256" key="11">
    <source>
        <dbReference type="ARBA" id="ARBA00022989"/>
    </source>
</evidence>
<feature type="transmembrane region" description="Helical" evidence="13">
    <location>
        <begin position="772"/>
        <end position="804"/>
    </location>
</feature>
<evidence type="ECO:0000256" key="9">
    <source>
        <dbReference type="ARBA" id="ARBA00022786"/>
    </source>
</evidence>
<keyword evidence="9" id="KW-0833">Ubl conjugation pathway</keyword>
<feature type="transmembrane region" description="Helical" evidence="13">
    <location>
        <begin position="689"/>
        <end position="711"/>
    </location>
</feature>
<feature type="transmembrane region" description="Helical" evidence="13">
    <location>
        <begin position="425"/>
        <end position="448"/>
    </location>
</feature>
<dbReference type="InterPro" id="IPR056521">
    <property type="entry name" value="MARCHF6-like_C"/>
</dbReference>
<dbReference type="FunFam" id="3.30.40.10:FF:000287">
    <property type="entry name" value="RING finger membrane protein"/>
    <property type="match status" value="1"/>
</dbReference>
<dbReference type="GO" id="GO:0061630">
    <property type="term" value="F:ubiquitin protein ligase activity"/>
    <property type="evidence" value="ECO:0007669"/>
    <property type="project" value="UniProtKB-EC"/>
</dbReference>
<dbReference type="GO" id="GO:0008270">
    <property type="term" value="F:zinc ion binding"/>
    <property type="evidence" value="ECO:0007669"/>
    <property type="project" value="UniProtKB-KW"/>
</dbReference>